<dbReference type="AlphaFoldDB" id="A0ABD2PHV9"/>
<protein>
    <submittedName>
        <fullName evidence="1">Uncharacterized protein</fullName>
    </submittedName>
</protein>
<keyword evidence="2" id="KW-1185">Reference proteome</keyword>
<sequence length="117" mass="13497">MPHRGKMLFNSIFQNKLIKLKSAGKHSSSYMELLKPEFADFVICLNEGKSPIDKRGCHPKANTVPPEVCQKIHEHIFCFPRNKTHYAGKDIDYPVARLDVKTMHSMYSEKYSDLDVK</sequence>
<evidence type="ECO:0000313" key="2">
    <source>
        <dbReference type="Proteomes" id="UP001516400"/>
    </source>
</evidence>
<comment type="caution">
    <text evidence="1">The sequence shown here is derived from an EMBL/GenBank/DDBJ whole genome shotgun (WGS) entry which is preliminary data.</text>
</comment>
<proteinExistence type="predicted"/>
<accession>A0ABD2PHV9</accession>
<reference evidence="1 2" key="1">
    <citation type="journal article" date="2021" name="BMC Biol.">
        <title>Horizontally acquired antibacterial genes associated with adaptive radiation of ladybird beetles.</title>
        <authorList>
            <person name="Li H.S."/>
            <person name="Tang X.F."/>
            <person name="Huang Y.H."/>
            <person name="Xu Z.Y."/>
            <person name="Chen M.L."/>
            <person name="Du X.Y."/>
            <person name="Qiu B.Y."/>
            <person name="Chen P.T."/>
            <person name="Zhang W."/>
            <person name="Slipinski A."/>
            <person name="Escalona H.E."/>
            <person name="Waterhouse R.M."/>
            <person name="Zwick A."/>
            <person name="Pang H."/>
        </authorList>
    </citation>
    <scope>NUCLEOTIDE SEQUENCE [LARGE SCALE GENOMIC DNA]</scope>
    <source>
        <strain evidence="1">SYSU2018</strain>
    </source>
</reference>
<gene>
    <name evidence="1" type="ORF">HHI36_024250</name>
</gene>
<organism evidence="1 2">
    <name type="scientific">Cryptolaemus montrouzieri</name>
    <dbReference type="NCBI Taxonomy" id="559131"/>
    <lineage>
        <taxon>Eukaryota</taxon>
        <taxon>Metazoa</taxon>
        <taxon>Ecdysozoa</taxon>
        <taxon>Arthropoda</taxon>
        <taxon>Hexapoda</taxon>
        <taxon>Insecta</taxon>
        <taxon>Pterygota</taxon>
        <taxon>Neoptera</taxon>
        <taxon>Endopterygota</taxon>
        <taxon>Coleoptera</taxon>
        <taxon>Polyphaga</taxon>
        <taxon>Cucujiformia</taxon>
        <taxon>Coccinelloidea</taxon>
        <taxon>Coccinellidae</taxon>
        <taxon>Scymninae</taxon>
        <taxon>Scymnini</taxon>
        <taxon>Cryptolaemus</taxon>
    </lineage>
</organism>
<dbReference type="EMBL" id="JABFTP020000196">
    <property type="protein sequence ID" value="KAL3290581.1"/>
    <property type="molecule type" value="Genomic_DNA"/>
</dbReference>
<name>A0ABD2PHV9_9CUCU</name>
<evidence type="ECO:0000313" key="1">
    <source>
        <dbReference type="EMBL" id="KAL3290581.1"/>
    </source>
</evidence>
<dbReference type="Proteomes" id="UP001516400">
    <property type="component" value="Unassembled WGS sequence"/>
</dbReference>